<feature type="compositionally biased region" description="Pro residues" evidence="5">
    <location>
        <begin position="209"/>
        <end position="219"/>
    </location>
</feature>
<feature type="compositionally biased region" description="Low complexity" evidence="5">
    <location>
        <begin position="220"/>
        <end position="230"/>
    </location>
</feature>
<evidence type="ECO:0000313" key="7">
    <source>
        <dbReference type="EMBL" id="ONH32271.1"/>
    </source>
</evidence>
<sequence>MGMSAGAVAEPTELGLRERKKRQTRDAIREAAVRLVADRGLERVTVDEIAQAANVSPRTFFNYFRSKEDALAGIDKDEIEETCAALRARPADEPPLSAVAAILVGRLERKMLDPQIQQARVQMHQSHPQLFGVHAATWRNFERRLAEVIAERTGLSADEDPYPATVVAVAMAVVRSTISHWQATENPSAATLSENLRAGFDSVARGLTPPAPPPEPSGPSPAERSPTGAV</sequence>
<dbReference type="Gene3D" id="1.10.10.60">
    <property type="entry name" value="Homeodomain-like"/>
    <property type="match status" value="1"/>
</dbReference>
<keyword evidence="3" id="KW-0804">Transcription</keyword>
<keyword evidence="8" id="KW-1185">Reference proteome</keyword>
<dbReference type="PROSITE" id="PS01081">
    <property type="entry name" value="HTH_TETR_1"/>
    <property type="match status" value="1"/>
</dbReference>
<dbReference type="InterPro" id="IPR023772">
    <property type="entry name" value="DNA-bd_HTH_TetR-type_CS"/>
</dbReference>
<evidence type="ECO:0000256" key="3">
    <source>
        <dbReference type="ARBA" id="ARBA00023163"/>
    </source>
</evidence>
<evidence type="ECO:0000259" key="6">
    <source>
        <dbReference type="PROSITE" id="PS50977"/>
    </source>
</evidence>
<organism evidence="7 8">
    <name type="scientific">Pseudofrankia asymbiotica</name>
    <dbReference type="NCBI Taxonomy" id="1834516"/>
    <lineage>
        <taxon>Bacteria</taxon>
        <taxon>Bacillati</taxon>
        <taxon>Actinomycetota</taxon>
        <taxon>Actinomycetes</taxon>
        <taxon>Frankiales</taxon>
        <taxon>Frankiaceae</taxon>
        <taxon>Pseudofrankia</taxon>
    </lineage>
</organism>
<feature type="domain" description="HTH tetR-type" evidence="6">
    <location>
        <begin position="22"/>
        <end position="82"/>
    </location>
</feature>
<dbReference type="OrthoDB" id="8688418at2"/>
<evidence type="ECO:0000256" key="2">
    <source>
        <dbReference type="ARBA" id="ARBA00023125"/>
    </source>
</evidence>
<proteinExistence type="predicted"/>
<name>A0A1V2IIL5_9ACTN</name>
<accession>A0A1V2IIL5</accession>
<dbReference type="Pfam" id="PF17754">
    <property type="entry name" value="TetR_C_14"/>
    <property type="match status" value="1"/>
</dbReference>
<dbReference type="EMBL" id="MOMC01000012">
    <property type="protein sequence ID" value="ONH32271.1"/>
    <property type="molecule type" value="Genomic_DNA"/>
</dbReference>
<evidence type="ECO:0000256" key="1">
    <source>
        <dbReference type="ARBA" id="ARBA00023015"/>
    </source>
</evidence>
<comment type="caution">
    <text evidence="7">The sequence shown here is derived from an EMBL/GenBank/DDBJ whole genome shotgun (WGS) entry which is preliminary data.</text>
</comment>
<dbReference type="InterPro" id="IPR050109">
    <property type="entry name" value="HTH-type_TetR-like_transc_reg"/>
</dbReference>
<dbReference type="Proteomes" id="UP000188929">
    <property type="component" value="Unassembled WGS sequence"/>
</dbReference>
<keyword evidence="1" id="KW-0805">Transcription regulation</keyword>
<dbReference type="GO" id="GO:0003700">
    <property type="term" value="F:DNA-binding transcription factor activity"/>
    <property type="evidence" value="ECO:0007669"/>
    <property type="project" value="TreeGrafter"/>
</dbReference>
<dbReference type="AlphaFoldDB" id="A0A1V2IIL5"/>
<feature type="region of interest" description="Disordered" evidence="5">
    <location>
        <begin position="192"/>
        <end position="230"/>
    </location>
</feature>
<dbReference type="PANTHER" id="PTHR30055:SF238">
    <property type="entry name" value="MYCOFACTOCIN BIOSYNTHESIS TRANSCRIPTIONAL REGULATOR MFTR-RELATED"/>
    <property type="match status" value="1"/>
</dbReference>
<evidence type="ECO:0000256" key="5">
    <source>
        <dbReference type="SAM" id="MobiDB-lite"/>
    </source>
</evidence>
<dbReference type="InterPro" id="IPR009057">
    <property type="entry name" value="Homeodomain-like_sf"/>
</dbReference>
<reference evidence="8" key="1">
    <citation type="submission" date="2016-10" db="EMBL/GenBank/DDBJ databases">
        <title>Frankia sp. NRRL B-16386 Genome sequencing.</title>
        <authorList>
            <person name="Ghodhbane-Gtari F."/>
            <person name="Swanson E."/>
            <person name="Gueddou A."/>
            <person name="Hezbri K."/>
            <person name="Ktari K."/>
            <person name="Nouioui I."/>
            <person name="Morris K."/>
            <person name="Simpson S."/>
            <person name="Abebe-Akele F."/>
            <person name="Thomas K."/>
            <person name="Gtari M."/>
            <person name="Tisa L.S."/>
        </authorList>
    </citation>
    <scope>NUCLEOTIDE SEQUENCE [LARGE SCALE GENOMIC DNA]</scope>
    <source>
        <strain evidence="8">NRRL B-16386</strain>
    </source>
</reference>
<dbReference type="PROSITE" id="PS50977">
    <property type="entry name" value="HTH_TETR_2"/>
    <property type="match status" value="1"/>
</dbReference>
<evidence type="ECO:0000313" key="8">
    <source>
        <dbReference type="Proteomes" id="UP000188929"/>
    </source>
</evidence>
<dbReference type="InterPro" id="IPR001647">
    <property type="entry name" value="HTH_TetR"/>
</dbReference>
<dbReference type="RefSeq" id="WP_076814304.1">
    <property type="nucleotide sequence ID" value="NZ_MOMC01000012.1"/>
</dbReference>
<protein>
    <submittedName>
        <fullName evidence="7">TetR family transcriptional regulator</fullName>
    </submittedName>
</protein>
<gene>
    <name evidence="7" type="ORF">BL253_06010</name>
</gene>
<feature type="DNA-binding region" description="H-T-H motif" evidence="4">
    <location>
        <begin position="45"/>
        <end position="64"/>
    </location>
</feature>
<feature type="region of interest" description="Disordered" evidence="5">
    <location>
        <begin position="1"/>
        <end position="21"/>
    </location>
</feature>
<dbReference type="SUPFAM" id="SSF46689">
    <property type="entry name" value="Homeodomain-like"/>
    <property type="match status" value="1"/>
</dbReference>
<dbReference type="PRINTS" id="PR00455">
    <property type="entry name" value="HTHTETR"/>
</dbReference>
<dbReference type="Pfam" id="PF00440">
    <property type="entry name" value="TetR_N"/>
    <property type="match status" value="1"/>
</dbReference>
<dbReference type="Gene3D" id="1.10.357.10">
    <property type="entry name" value="Tetracycline Repressor, domain 2"/>
    <property type="match status" value="1"/>
</dbReference>
<dbReference type="PANTHER" id="PTHR30055">
    <property type="entry name" value="HTH-TYPE TRANSCRIPTIONAL REGULATOR RUTR"/>
    <property type="match status" value="1"/>
</dbReference>
<dbReference type="InterPro" id="IPR041347">
    <property type="entry name" value="MftR_C"/>
</dbReference>
<dbReference type="GO" id="GO:0000976">
    <property type="term" value="F:transcription cis-regulatory region binding"/>
    <property type="evidence" value="ECO:0007669"/>
    <property type="project" value="TreeGrafter"/>
</dbReference>
<keyword evidence="2 4" id="KW-0238">DNA-binding</keyword>
<evidence type="ECO:0000256" key="4">
    <source>
        <dbReference type="PROSITE-ProRule" id="PRU00335"/>
    </source>
</evidence>